<accession>A0A101PVM1</accession>
<dbReference type="InterPro" id="IPR019587">
    <property type="entry name" value="Polyketide_cyclase/dehydratase"/>
</dbReference>
<dbReference type="Gene3D" id="3.30.530.20">
    <property type="match status" value="2"/>
</dbReference>
<dbReference type="AlphaFoldDB" id="A0A101PVM1"/>
<feature type="domain" description="Coenzyme Q-binding protein COQ10 START" evidence="1">
    <location>
        <begin position="16"/>
        <end position="127"/>
    </location>
</feature>
<dbReference type="Proteomes" id="UP000053398">
    <property type="component" value="Unassembled WGS sequence"/>
</dbReference>
<dbReference type="EMBL" id="LMWP01000043">
    <property type="protein sequence ID" value="KUN18486.1"/>
    <property type="molecule type" value="Genomic_DNA"/>
</dbReference>
<keyword evidence="3" id="KW-1185">Reference proteome</keyword>
<dbReference type="InterPro" id="IPR023393">
    <property type="entry name" value="START-like_dom_sf"/>
</dbReference>
<evidence type="ECO:0000313" key="3">
    <source>
        <dbReference type="Proteomes" id="UP000053398"/>
    </source>
</evidence>
<dbReference type="InterPro" id="IPR005031">
    <property type="entry name" value="COQ10_START"/>
</dbReference>
<evidence type="ECO:0000259" key="1">
    <source>
        <dbReference type="Pfam" id="PF03364"/>
    </source>
</evidence>
<dbReference type="RefSeq" id="WP_059265791.1">
    <property type="nucleotide sequence ID" value="NZ_KQ948366.1"/>
</dbReference>
<dbReference type="Pfam" id="PF03364">
    <property type="entry name" value="Polyketide_cyc"/>
    <property type="match status" value="1"/>
</dbReference>
<proteinExistence type="predicted"/>
<reference evidence="2 3" key="1">
    <citation type="submission" date="2015-10" db="EMBL/GenBank/DDBJ databases">
        <title>Draft genome sequence of Streptomyces corchorusii DSM 40340, type strain for the species Streptomyces corchorusii.</title>
        <authorList>
            <person name="Ruckert C."/>
            <person name="Winkler A."/>
            <person name="Kalinowski J."/>
            <person name="Kampfer P."/>
            <person name="Glaeser S."/>
        </authorList>
    </citation>
    <scope>NUCLEOTIDE SEQUENCE [LARGE SCALE GENOMIC DNA]</scope>
    <source>
        <strain evidence="2 3">DSM 40340</strain>
    </source>
</reference>
<dbReference type="SUPFAM" id="SSF55961">
    <property type="entry name" value="Bet v1-like"/>
    <property type="match status" value="2"/>
</dbReference>
<sequence length="304" mass="33215">MTGTDRAGRAVAEAVVAAPARTVYELLTGLETWPRLFPWILHTEPLERDGHDDVVRYWGITDQETIRTWVSRRHLDPDALRMKFEQEGAIGEVARLTGSWSFTPGRDGGTRVEAVHAFEVAEGAPTAPEKVAAMFHGRTRVQLARLTECAEGLAELDRRTLSFSGSLSVRADPAEVHRVLAEPRRWPELLPDVVHAHTVDKAPGVHFLELAERDADGDVRTSRTARLVLPGKVVFKDLSPSGALTQHTGQWRVAPASEGATVTVTQAVVLDPARPASSAEVHRRLVGSPLSLLRALSRPPRATG</sequence>
<dbReference type="Pfam" id="PF10604">
    <property type="entry name" value="Polyketide_cyc2"/>
    <property type="match status" value="1"/>
</dbReference>
<name>A0A101PVM1_STRCK</name>
<protein>
    <submittedName>
        <fullName evidence="2">Cyclase</fullName>
    </submittedName>
</protein>
<evidence type="ECO:0000313" key="2">
    <source>
        <dbReference type="EMBL" id="KUN18486.1"/>
    </source>
</evidence>
<gene>
    <name evidence="2" type="ORF">AQJ11_34130</name>
</gene>
<organism evidence="2 3">
    <name type="scientific">Streptomyces corchorusii</name>
    <name type="common">Streptomyces chibaensis</name>
    <dbReference type="NCBI Taxonomy" id="1903"/>
    <lineage>
        <taxon>Bacteria</taxon>
        <taxon>Bacillati</taxon>
        <taxon>Actinomycetota</taxon>
        <taxon>Actinomycetes</taxon>
        <taxon>Kitasatosporales</taxon>
        <taxon>Streptomycetaceae</taxon>
        <taxon>Streptomyces</taxon>
    </lineage>
</organism>
<comment type="caution">
    <text evidence="2">The sequence shown here is derived from an EMBL/GenBank/DDBJ whole genome shotgun (WGS) entry which is preliminary data.</text>
</comment>